<protein>
    <recommendedName>
        <fullName evidence="7">Biopterin-dependent aromatic amino acid hydroxylase family profile domain-containing protein</fullName>
    </recommendedName>
</protein>
<dbReference type="InterPro" id="IPR036951">
    <property type="entry name" value="ArAA_hydroxylase_sf"/>
</dbReference>
<keyword evidence="3" id="KW-0479">Metal-binding</keyword>
<gene>
    <name evidence="8" type="ORF">ACFQHR_20115</name>
</gene>
<evidence type="ECO:0000313" key="8">
    <source>
        <dbReference type="EMBL" id="MFC6999951.1"/>
    </source>
</evidence>
<keyword evidence="4" id="KW-0560">Oxidoreductase</keyword>
<sequence>IEAWFRSGTRPFLFYTVMYQQQYHQYTIPQQQIWNILYTKRVEALVNQVAQPFWQGLQALELKAYFIPDFQELNTRLKRTLDWELVATEAPLRPAAVLARWSKHKFPAITTLRLHPDADLRLQGHQDLFSDVFSLLPWLFQPAVSDFMFRLGRLAQQNKSPEAIEVLWRLAQHVLGNGLLRDEEGKVTLMGANLLSNAPEAESALKKEDSWKPAVLEEMLAQPVKAGEAPEYYFVLESLSDLTSMVDQLGREGLPLVELPAEIQLIAG</sequence>
<reference evidence="9" key="1">
    <citation type="journal article" date="2019" name="Int. J. Syst. Evol. Microbiol.">
        <title>The Global Catalogue of Microorganisms (GCM) 10K type strain sequencing project: providing services to taxonomists for standard genome sequencing and annotation.</title>
        <authorList>
            <consortium name="The Broad Institute Genomics Platform"/>
            <consortium name="The Broad Institute Genome Sequencing Center for Infectious Disease"/>
            <person name="Wu L."/>
            <person name="Ma J."/>
        </authorList>
    </citation>
    <scope>NUCLEOTIDE SEQUENCE [LARGE SCALE GENOMIC DNA]</scope>
    <source>
        <strain evidence="9">CGMCC 4.7393</strain>
    </source>
</reference>
<dbReference type="Pfam" id="PF00351">
    <property type="entry name" value="Biopterin_H"/>
    <property type="match status" value="1"/>
</dbReference>
<evidence type="ECO:0000256" key="4">
    <source>
        <dbReference type="ARBA" id="ARBA00023002"/>
    </source>
</evidence>
<dbReference type="InterPro" id="IPR036329">
    <property type="entry name" value="Aro-AA_hydroxylase_C_sf"/>
</dbReference>
<dbReference type="PANTHER" id="PTHR11473:SF24">
    <property type="entry name" value="PHENYLALANINE-4-HYDROXYLASE"/>
    <property type="match status" value="1"/>
</dbReference>
<dbReference type="PROSITE" id="PS51410">
    <property type="entry name" value="BH4_AAA_HYDROXYL_2"/>
    <property type="match status" value="1"/>
</dbReference>
<comment type="similarity">
    <text evidence="2">Belongs to the biopterin-dependent aromatic amino acid hydroxylase family.</text>
</comment>
<organism evidence="8 9">
    <name type="scientific">Rufibacter roseus</name>
    <dbReference type="NCBI Taxonomy" id="1567108"/>
    <lineage>
        <taxon>Bacteria</taxon>
        <taxon>Pseudomonadati</taxon>
        <taxon>Bacteroidota</taxon>
        <taxon>Cytophagia</taxon>
        <taxon>Cytophagales</taxon>
        <taxon>Hymenobacteraceae</taxon>
        <taxon>Rufibacter</taxon>
    </lineage>
</organism>
<keyword evidence="9" id="KW-1185">Reference proteome</keyword>
<evidence type="ECO:0000256" key="5">
    <source>
        <dbReference type="ARBA" id="ARBA00023004"/>
    </source>
</evidence>
<dbReference type="InterPro" id="IPR001273">
    <property type="entry name" value="ArAA_hydroxylase"/>
</dbReference>
<evidence type="ECO:0000256" key="6">
    <source>
        <dbReference type="ARBA" id="ARBA00023033"/>
    </source>
</evidence>
<proteinExistence type="inferred from homology"/>
<keyword evidence="5" id="KW-0408">Iron</keyword>
<name>A0ABW2DQ18_9BACT</name>
<feature type="domain" description="Biopterin-dependent aromatic amino acid hydroxylase family profile" evidence="7">
    <location>
        <begin position="1"/>
        <end position="268"/>
    </location>
</feature>
<feature type="non-terminal residue" evidence="8">
    <location>
        <position position="1"/>
    </location>
</feature>
<evidence type="ECO:0000256" key="3">
    <source>
        <dbReference type="ARBA" id="ARBA00022723"/>
    </source>
</evidence>
<evidence type="ECO:0000259" key="7">
    <source>
        <dbReference type="PROSITE" id="PS51410"/>
    </source>
</evidence>
<dbReference type="RefSeq" id="WP_377132022.1">
    <property type="nucleotide sequence ID" value="NZ_JBHSYQ010000016.1"/>
</dbReference>
<dbReference type="InterPro" id="IPR019774">
    <property type="entry name" value="Aromatic-AA_hydroxylase_C"/>
</dbReference>
<dbReference type="SUPFAM" id="SSF56534">
    <property type="entry name" value="Aromatic aminoacid monoxygenases, catalytic and oligomerization domains"/>
    <property type="match status" value="1"/>
</dbReference>
<accession>A0ABW2DQ18</accession>
<comment type="cofactor">
    <cofactor evidence="1">
        <name>Fe(2+)</name>
        <dbReference type="ChEBI" id="CHEBI:29033"/>
    </cofactor>
</comment>
<evidence type="ECO:0000313" key="9">
    <source>
        <dbReference type="Proteomes" id="UP001596405"/>
    </source>
</evidence>
<dbReference type="Proteomes" id="UP001596405">
    <property type="component" value="Unassembled WGS sequence"/>
</dbReference>
<dbReference type="Gene3D" id="1.10.800.10">
    <property type="entry name" value="Aromatic amino acid hydroxylase"/>
    <property type="match status" value="1"/>
</dbReference>
<evidence type="ECO:0000256" key="1">
    <source>
        <dbReference type="ARBA" id="ARBA00001954"/>
    </source>
</evidence>
<keyword evidence="6" id="KW-0503">Monooxygenase</keyword>
<comment type="caution">
    <text evidence="8">The sequence shown here is derived from an EMBL/GenBank/DDBJ whole genome shotgun (WGS) entry which is preliminary data.</text>
</comment>
<dbReference type="EMBL" id="JBHSYQ010000016">
    <property type="protein sequence ID" value="MFC6999951.1"/>
    <property type="molecule type" value="Genomic_DNA"/>
</dbReference>
<dbReference type="PANTHER" id="PTHR11473">
    <property type="entry name" value="AROMATIC AMINO ACID HYDROXYLASE"/>
    <property type="match status" value="1"/>
</dbReference>
<evidence type="ECO:0000256" key="2">
    <source>
        <dbReference type="ARBA" id="ARBA00009712"/>
    </source>
</evidence>